<sequence length="462" mass="50690">MRSDRGLFDAPVTTLFFLSWSVAFSLLMTNARNVSSEAGEEQRVWAEEGGRVVLPCYLESNNLGEVYKRLSVRWEHRGGSSLQVHHMVLQVAPSGLKIKARSMMSRASVQDRDFLHGNFSLRIEPASNDDVGRYTARVKYGSKVHRCELRLDVASVTANPLGPLVESEPINLTCNSTLPEKPIKILWFRAGHLITTSGRFRVAEQSLFISRSMGSDSGPWICELTYAGGERVSATHHLQVLGFAGPTFPVVYAAAGSNAYLPCELNINPMDYDNSKVATRWSHVAGEDLKAKSNSHQENNRTLHLPAVGPDSAGQYLCEVSINGTTISRNVTLVVMTVIPSTEGPVWEGSHLLLACHLSHPPGKAYFQWKWLGSGLANRSEATSERLSSGWFREFSKVSPEDAGVWECSVHSAEGMLGSVQYHLEIAGTLSCFLDPELDASLFVQPGQGSPNFLSQQAPLES</sequence>
<protein>
    <submittedName>
        <fullName evidence="4">Lymphocyte activation gene 3 protein</fullName>
    </submittedName>
</protein>
<dbReference type="InterPro" id="IPR003598">
    <property type="entry name" value="Ig_sub2"/>
</dbReference>
<evidence type="ECO:0000256" key="1">
    <source>
        <dbReference type="ARBA" id="ARBA00023319"/>
    </source>
</evidence>
<feature type="domain" description="Ig-like" evidence="2">
    <location>
        <begin position="11"/>
        <end position="152"/>
    </location>
</feature>
<keyword evidence="3" id="KW-1185">Reference proteome</keyword>
<dbReference type="InterPro" id="IPR013783">
    <property type="entry name" value="Ig-like_fold"/>
</dbReference>
<dbReference type="InterPro" id="IPR013151">
    <property type="entry name" value="Immunoglobulin_dom"/>
</dbReference>
<dbReference type="SMART" id="SM00409">
    <property type="entry name" value="IG"/>
    <property type="match status" value="4"/>
</dbReference>
<dbReference type="Gene3D" id="2.60.40.10">
    <property type="entry name" value="Immunoglobulins"/>
    <property type="match status" value="4"/>
</dbReference>
<dbReference type="Proteomes" id="UP000694871">
    <property type="component" value="Unplaced"/>
</dbReference>
<feature type="domain" description="Ig-like" evidence="2">
    <location>
        <begin position="348"/>
        <end position="427"/>
    </location>
</feature>
<dbReference type="InterPro" id="IPR007110">
    <property type="entry name" value="Ig-like_dom"/>
</dbReference>
<evidence type="ECO:0000313" key="3">
    <source>
        <dbReference type="Proteomes" id="UP000694871"/>
    </source>
</evidence>
<dbReference type="PROSITE" id="PS50835">
    <property type="entry name" value="IG_LIKE"/>
    <property type="match status" value="4"/>
</dbReference>
<dbReference type="InterPro" id="IPR003599">
    <property type="entry name" value="Ig_sub"/>
</dbReference>
<dbReference type="SMART" id="SM00408">
    <property type="entry name" value="IGc2"/>
    <property type="match status" value="3"/>
</dbReference>
<dbReference type="Pfam" id="PF00047">
    <property type="entry name" value="ig"/>
    <property type="match status" value="2"/>
</dbReference>
<dbReference type="InterPro" id="IPR036179">
    <property type="entry name" value="Ig-like_dom_sf"/>
</dbReference>
<feature type="domain" description="Ig-like" evidence="2">
    <location>
        <begin position="246"/>
        <end position="332"/>
    </location>
</feature>
<keyword evidence="1" id="KW-0393">Immunoglobulin domain</keyword>
<dbReference type="PANTHER" id="PTHR11422">
    <property type="entry name" value="T-CELL SURFACE GLYCOPROTEIN CD4"/>
    <property type="match status" value="1"/>
</dbReference>
<evidence type="ECO:0000259" key="2">
    <source>
        <dbReference type="PROSITE" id="PS50835"/>
    </source>
</evidence>
<feature type="domain" description="Ig-like" evidence="2">
    <location>
        <begin position="166"/>
        <end position="233"/>
    </location>
</feature>
<gene>
    <name evidence="4" type="primary">LAG3</name>
</gene>
<dbReference type="RefSeq" id="XP_015264080.1">
    <property type="nucleotide sequence ID" value="XM_015408594.1"/>
</dbReference>
<evidence type="ECO:0000313" key="4">
    <source>
        <dbReference type="RefSeq" id="XP_015264080.1"/>
    </source>
</evidence>
<reference evidence="4" key="1">
    <citation type="submission" date="2025-08" db="UniProtKB">
        <authorList>
            <consortium name="RefSeq"/>
        </authorList>
    </citation>
    <scope>IDENTIFICATION</scope>
</reference>
<organism evidence="3 4">
    <name type="scientific">Gekko japonicus</name>
    <name type="common">Schlegel's Japanese gecko</name>
    <dbReference type="NCBI Taxonomy" id="146911"/>
    <lineage>
        <taxon>Eukaryota</taxon>
        <taxon>Metazoa</taxon>
        <taxon>Chordata</taxon>
        <taxon>Craniata</taxon>
        <taxon>Vertebrata</taxon>
        <taxon>Euteleostomi</taxon>
        <taxon>Lepidosauria</taxon>
        <taxon>Squamata</taxon>
        <taxon>Bifurcata</taxon>
        <taxon>Gekkota</taxon>
        <taxon>Gekkonidae</taxon>
        <taxon>Gekkoninae</taxon>
        <taxon>Gekko</taxon>
    </lineage>
</organism>
<accession>A0ABM1JRJ3</accession>
<proteinExistence type="predicted"/>
<dbReference type="GeneID" id="107108189"/>
<dbReference type="PANTHER" id="PTHR11422:SF12">
    <property type="entry name" value="MICROFIBRIL-ASSOCIATED GLYCOPROTEIN 3"/>
    <property type="match status" value="1"/>
</dbReference>
<dbReference type="CDD" id="cd00096">
    <property type="entry name" value="Ig"/>
    <property type="match status" value="2"/>
</dbReference>
<name>A0ABM1JRJ3_GEKJA</name>
<dbReference type="SUPFAM" id="SSF48726">
    <property type="entry name" value="Immunoglobulin"/>
    <property type="match status" value="4"/>
</dbReference>